<dbReference type="PANTHER" id="PTHR43867">
    <property type="entry name" value="CELLULOSE SYNTHASE CATALYTIC SUBUNIT A [UDP-FORMING]"/>
    <property type="match status" value="1"/>
</dbReference>
<evidence type="ECO:0000256" key="3">
    <source>
        <dbReference type="ARBA" id="ARBA00022679"/>
    </source>
</evidence>
<dbReference type="EMBL" id="JAWHQM010000061">
    <property type="protein sequence ID" value="KAK5636065.1"/>
    <property type="molecule type" value="Genomic_DNA"/>
</dbReference>
<reference evidence="7 8" key="1">
    <citation type="submission" date="2023-10" db="EMBL/GenBank/DDBJ databases">
        <title>Draft genome sequence of Xylaria bambusicola isolate GMP-LS, the root and basal stem rot pathogen of sugarcane in Indonesia.</title>
        <authorList>
            <person name="Selvaraj P."/>
            <person name="Muralishankar V."/>
            <person name="Muruganantham S."/>
            <person name="Sp S."/>
            <person name="Haryani S."/>
            <person name="Lau K.J.X."/>
            <person name="Naqvi N.I."/>
        </authorList>
    </citation>
    <scope>NUCLEOTIDE SEQUENCE [LARGE SCALE GENOMIC DNA]</scope>
    <source>
        <strain evidence="7">GMP-LS</strain>
    </source>
</reference>
<sequence>MPTQKPFKIQHGPYQIERFSPRHPLPRNHPLATEYVGLATELIWAAYLALEWLVVLSLQLASPGWMWKVWLLLFAEAASSISEISSFLNTVFVLLVDRETAGPRPSYRLVGNVAPSVDIMIPCCGEAVDVIMDTVKATLAVDYPSDKFRVFILDDGKDDVLREAIALSFQDQKVWPKVTLQIWEPTIWHEETGRMGGSAYLASLDADMIPDKGWLRAIIPHLILDDDLALACPPQRYYNVPASDPFGQQAEFDVFLDVYEPIDDRLDPAMCTGSGFVVKREAITAIGGWPLVDSGEDFIGASIFVTMAGQWHTFVSSYRLDLHQLQLGRTFDKENDGGVVVHKYFKFYIPGFEKNERMPWNLRGVGVLGLVREYAPVFHVLGLVLLPPAVLMLSQEAHSWSHSFSWLRGVLVASLVTRKIGERLVFGAIGRSRVANLFSNDVWTAPYTAVRCVLSLLPEGFHTVSFISTAAIVSNINERSRLQRTPLPHRLFNLDFMMPAVYFVALSRLLYSSSDILSVPLFTGAILRLFSYLWKVAIPVVYIIAPPTMPDRSELIALDEEGNNRPTEQAITLTTRDPTLWSWGDIIEVCAACWCLSS</sequence>
<keyword evidence="5" id="KW-1133">Transmembrane helix</keyword>
<dbReference type="InterPro" id="IPR029044">
    <property type="entry name" value="Nucleotide-diphossugar_trans"/>
</dbReference>
<dbReference type="InterPro" id="IPR050321">
    <property type="entry name" value="Glycosyltr_2/OpgH_subfam"/>
</dbReference>
<keyword evidence="6" id="KW-0472">Membrane</keyword>
<dbReference type="GO" id="GO:0016020">
    <property type="term" value="C:membrane"/>
    <property type="evidence" value="ECO:0007669"/>
    <property type="project" value="UniProtKB-SubCell"/>
</dbReference>
<evidence type="ECO:0000313" key="8">
    <source>
        <dbReference type="Proteomes" id="UP001305414"/>
    </source>
</evidence>
<protein>
    <recommendedName>
        <fullName evidence="9">Glycosyltransferase 2-like domain-containing protein</fullName>
    </recommendedName>
</protein>
<evidence type="ECO:0000256" key="2">
    <source>
        <dbReference type="ARBA" id="ARBA00022676"/>
    </source>
</evidence>
<dbReference type="Gene3D" id="3.90.550.10">
    <property type="entry name" value="Spore Coat Polysaccharide Biosynthesis Protein SpsA, Chain A"/>
    <property type="match status" value="1"/>
</dbReference>
<comment type="caution">
    <text evidence="7">The sequence shown here is derived from an EMBL/GenBank/DDBJ whole genome shotgun (WGS) entry which is preliminary data.</text>
</comment>
<keyword evidence="8" id="KW-1185">Reference proteome</keyword>
<keyword evidence="2" id="KW-0328">Glycosyltransferase</keyword>
<name>A0AAN7Z405_9PEZI</name>
<evidence type="ECO:0008006" key="9">
    <source>
        <dbReference type="Google" id="ProtNLM"/>
    </source>
</evidence>
<evidence type="ECO:0000313" key="7">
    <source>
        <dbReference type="EMBL" id="KAK5636065.1"/>
    </source>
</evidence>
<dbReference type="GO" id="GO:0016757">
    <property type="term" value="F:glycosyltransferase activity"/>
    <property type="evidence" value="ECO:0007669"/>
    <property type="project" value="UniProtKB-KW"/>
</dbReference>
<organism evidence="7 8">
    <name type="scientific">Xylaria bambusicola</name>
    <dbReference type="NCBI Taxonomy" id="326684"/>
    <lineage>
        <taxon>Eukaryota</taxon>
        <taxon>Fungi</taxon>
        <taxon>Dikarya</taxon>
        <taxon>Ascomycota</taxon>
        <taxon>Pezizomycotina</taxon>
        <taxon>Sordariomycetes</taxon>
        <taxon>Xylariomycetidae</taxon>
        <taxon>Xylariales</taxon>
        <taxon>Xylariaceae</taxon>
        <taxon>Xylaria</taxon>
    </lineage>
</organism>
<proteinExistence type="predicted"/>
<gene>
    <name evidence="7" type="ORF">RRF57_011777</name>
</gene>
<evidence type="ECO:0000256" key="5">
    <source>
        <dbReference type="ARBA" id="ARBA00022989"/>
    </source>
</evidence>
<dbReference type="SUPFAM" id="SSF53448">
    <property type="entry name" value="Nucleotide-diphospho-sugar transferases"/>
    <property type="match status" value="1"/>
</dbReference>
<evidence type="ECO:0000256" key="6">
    <source>
        <dbReference type="ARBA" id="ARBA00023136"/>
    </source>
</evidence>
<evidence type="ECO:0000256" key="4">
    <source>
        <dbReference type="ARBA" id="ARBA00022692"/>
    </source>
</evidence>
<keyword evidence="4" id="KW-0812">Transmembrane</keyword>
<evidence type="ECO:0000256" key="1">
    <source>
        <dbReference type="ARBA" id="ARBA00004141"/>
    </source>
</evidence>
<accession>A0AAN7Z405</accession>
<dbReference type="AlphaFoldDB" id="A0AAN7Z405"/>
<dbReference type="PANTHER" id="PTHR43867:SF2">
    <property type="entry name" value="CELLULOSE SYNTHASE CATALYTIC SUBUNIT A [UDP-FORMING]"/>
    <property type="match status" value="1"/>
</dbReference>
<comment type="subcellular location">
    <subcellularLocation>
        <location evidence="1">Membrane</location>
        <topology evidence="1">Multi-pass membrane protein</topology>
    </subcellularLocation>
</comment>
<dbReference type="Proteomes" id="UP001305414">
    <property type="component" value="Unassembled WGS sequence"/>
</dbReference>
<keyword evidence="3" id="KW-0808">Transferase</keyword>